<dbReference type="PANTHER" id="PTHR13847">
    <property type="entry name" value="SARCOSINE DEHYDROGENASE-RELATED"/>
    <property type="match status" value="1"/>
</dbReference>
<evidence type="ECO:0000256" key="3">
    <source>
        <dbReference type="ARBA" id="ARBA00022630"/>
    </source>
</evidence>
<dbReference type="Gene3D" id="3.30.9.10">
    <property type="entry name" value="D-Amino Acid Oxidase, subunit A, domain 2"/>
    <property type="match status" value="1"/>
</dbReference>
<keyword evidence="4" id="KW-0560">Oxidoreductase</keyword>
<dbReference type="Gene3D" id="3.50.50.60">
    <property type="entry name" value="FAD/NAD(P)-binding domain"/>
    <property type="match status" value="1"/>
</dbReference>
<comment type="caution">
    <text evidence="6">The sequence shown here is derived from an EMBL/GenBank/DDBJ whole genome shotgun (WGS) entry which is preliminary data.</text>
</comment>
<organism evidence="6 7">
    <name type="scientific">Periweissella beninensis</name>
    <dbReference type="NCBI Taxonomy" id="504936"/>
    <lineage>
        <taxon>Bacteria</taxon>
        <taxon>Bacillati</taxon>
        <taxon>Bacillota</taxon>
        <taxon>Bacilli</taxon>
        <taxon>Lactobacillales</taxon>
        <taxon>Lactobacillaceae</taxon>
        <taxon>Periweissella</taxon>
    </lineage>
</organism>
<comment type="cofactor">
    <cofactor evidence="1">
        <name>FAD</name>
        <dbReference type="ChEBI" id="CHEBI:57692"/>
    </cofactor>
</comment>
<name>A0ABT0VIU7_9LACO</name>
<dbReference type="PANTHER" id="PTHR13847:SF286">
    <property type="entry name" value="D-AMINO ACID DEHYDROGENASE"/>
    <property type="match status" value="1"/>
</dbReference>
<dbReference type="Pfam" id="PF01266">
    <property type="entry name" value="DAO"/>
    <property type="match status" value="1"/>
</dbReference>
<reference evidence="6" key="1">
    <citation type="submission" date="2021-04" db="EMBL/GenBank/DDBJ databases">
        <title>Taxonomic assessment of Weissella genus.</title>
        <authorList>
            <person name="Fanelli F."/>
            <person name="Chieffi D."/>
            <person name="Dell'Aquila A."/>
            <person name="Gyu-Sung C."/>
            <person name="Franz C.M.A.P."/>
            <person name="Fusco V."/>
        </authorList>
    </citation>
    <scope>NUCLEOTIDE SEQUENCE</scope>
    <source>
        <strain evidence="6">LMG 25373</strain>
    </source>
</reference>
<gene>
    <name evidence="6" type="ORF">KAK10_03755</name>
</gene>
<keyword evidence="7" id="KW-1185">Reference proteome</keyword>
<comment type="similarity">
    <text evidence="2">Belongs to the DadA oxidoreductase family.</text>
</comment>
<dbReference type="EMBL" id="JAGMVS010000047">
    <property type="protein sequence ID" value="MCM2437048.1"/>
    <property type="molecule type" value="Genomic_DNA"/>
</dbReference>
<sequence>MQRIGIIGGGIVGALTAYFLKEAGFNDITIFDRQIGQATAASAGIISPWLSKRRNQKWYHLANDGASLYPQIVKTAKITAAAYQQTGTIITRANSTTVEALFALAQMRKISAPMMQEIRIISADEIMKMIPQTQINSAGVYISGGARIDGAQFVSEVNKYTQVKYINESVHLTANGKIEGYPEFDKIIVATGAWLQETLIPLNYAVNVRPQKGQLIELIDAQTITVKKQPVLMPEGESDFIPLGEGRIIIGASHENDAGYDLKPTPIIKDYLLKSAQKINPQLRHAQITKMRVGTRAYTPDFAPFFGYLPEYPNIYVASGLGSSGLTTGPMIAKLLAELIINRQTDISAYTKPISEYIKFKN</sequence>
<evidence type="ECO:0000313" key="7">
    <source>
        <dbReference type="Proteomes" id="UP001057481"/>
    </source>
</evidence>
<evidence type="ECO:0000256" key="4">
    <source>
        <dbReference type="ARBA" id="ARBA00023002"/>
    </source>
</evidence>
<dbReference type="RefSeq" id="WP_205143884.1">
    <property type="nucleotide sequence ID" value="NZ_JAFBDN010000013.1"/>
</dbReference>
<evidence type="ECO:0000313" key="6">
    <source>
        <dbReference type="EMBL" id="MCM2437048.1"/>
    </source>
</evidence>
<evidence type="ECO:0000259" key="5">
    <source>
        <dbReference type="Pfam" id="PF01266"/>
    </source>
</evidence>
<keyword evidence="3" id="KW-0285">Flavoprotein</keyword>
<protein>
    <submittedName>
        <fullName evidence="6">FAD-binding oxidoreductase</fullName>
    </submittedName>
</protein>
<accession>A0ABT0VIU7</accession>
<feature type="domain" description="FAD dependent oxidoreductase" evidence="5">
    <location>
        <begin position="4"/>
        <end position="339"/>
    </location>
</feature>
<evidence type="ECO:0000256" key="2">
    <source>
        <dbReference type="ARBA" id="ARBA00009410"/>
    </source>
</evidence>
<dbReference type="SUPFAM" id="SSF54373">
    <property type="entry name" value="FAD-linked reductases, C-terminal domain"/>
    <property type="match status" value="1"/>
</dbReference>
<dbReference type="Proteomes" id="UP001057481">
    <property type="component" value="Unassembled WGS sequence"/>
</dbReference>
<evidence type="ECO:0000256" key="1">
    <source>
        <dbReference type="ARBA" id="ARBA00001974"/>
    </source>
</evidence>
<proteinExistence type="inferred from homology"/>
<dbReference type="InterPro" id="IPR036188">
    <property type="entry name" value="FAD/NAD-bd_sf"/>
</dbReference>
<dbReference type="InterPro" id="IPR006076">
    <property type="entry name" value="FAD-dep_OxRdtase"/>
</dbReference>
<dbReference type="SUPFAM" id="SSF51905">
    <property type="entry name" value="FAD/NAD(P)-binding domain"/>
    <property type="match status" value="1"/>
</dbReference>